<evidence type="ECO:0000313" key="2">
    <source>
        <dbReference type="Proteomes" id="UP000031465"/>
    </source>
</evidence>
<proteinExistence type="predicted"/>
<dbReference type="Proteomes" id="UP000031465">
    <property type="component" value="Unassembled WGS sequence"/>
</dbReference>
<organism evidence="1 2">
    <name type="scientific">Candidatus Protochlamydia amoebophila</name>
    <dbReference type="NCBI Taxonomy" id="362787"/>
    <lineage>
        <taxon>Bacteria</taxon>
        <taxon>Pseudomonadati</taxon>
        <taxon>Chlamydiota</taxon>
        <taxon>Chlamydiia</taxon>
        <taxon>Parachlamydiales</taxon>
        <taxon>Parachlamydiaceae</taxon>
        <taxon>Candidatus Protochlamydia</taxon>
    </lineage>
</organism>
<dbReference type="EMBL" id="JSAN01000173">
    <property type="protein sequence ID" value="KIC70650.1"/>
    <property type="molecule type" value="Genomic_DNA"/>
</dbReference>
<protein>
    <submittedName>
        <fullName evidence="1">Uncharacterized protein</fullName>
    </submittedName>
</protein>
<dbReference type="RefSeq" id="WP_039361146.1">
    <property type="nucleotide sequence ID" value="NZ_JSAN01000173.1"/>
</dbReference>
<evidence type="ECO:0000313" key="1">
    <source>
        <dbReference type="EMBL" id="KIC70650.1"/>
    </source>
</evidence>
<sequence>MQSDESQQILHLKRTPYGIGYQYDSIKKNLIQRKIERFINQKILPSKTQLSLNNFLILFPSLFLA</sequence>
<accession>A0A0C1JGS2</accession>
<reference evidence="1 2" key="1">
    <citation type="journal article" date="2014" name="Mol. Biol. Evol.">
        <title>Massive expansion of Ubiquitination-related gene families within the Chlamydiae.</title>
        <authorList>
            <person name="Domman D."/>
            <person name="Collingro A."/>
            <person name="Lagkouvardos I."/>
            <person name="Gehre L."/>
            <person name="Weinmaier T."/>
            <person name="Rattei T."/>
            <person name="Subtil A."/>
            <person name="Horn M."/>
        </authorList>
    </citation>
    <scope>NUCLEOTIDE SEQUENCE [LARGE SCALE GENOMIC DNA]</scope>
    <source>
        <strain evidence="1 2">EI2</strain>
    </source>
</reference>
<comment type="caution">
    <text evidence="1">The sequence shown here is derived from an EMBL/GenBank/DDBJ whole genome shotgun (WGS) entry which is preliminary data.</text>
</comment>
<dbReference type="AlphaFoldDB" id="A0A0C1JGS2"/>
<gene>
    <name evidence="1" type="ORF">DB44_HE00010</name>
</gene>
<name>A0A0C1JGS2_9BACT</name>
<dbReference type="PATRIC" id="fig|362787.3.peg.2139"/>